<accession>A0A5U8JCZ2</accession>
<organism evidence="1">
    <name type="scientific">Salmonella enterica subsp. enterica serovar Panama</name>
    <dbReference type="NCBI Taxonomy" id="29472"/>
    <lineage>
        <taxon>Bacteria</taxon>
        <taxon>Pseudomonadati</taxon>
        <taxon>Pseudomonadota</taxon>
        <taxon>Gammaproteobacteria</taxon>
        <taxon>Enterobacterales</taxon>
        <taxon>Enterobacteriaceae</taxon>
        <taxon>Salmonella</taxon>
    </lineage>
</organism>
<dbReference type="AlphaFoldDB" id="A0A5U8JCZ2"/>
<dbReference type="EMBL" id="AAGTPA010000023">
    <property type="protein sequence ID" value="EBR8435090.1"/>
    <property type="molecule type" value="Genomic_DNA"/>
</dbReference>
<dbReference type="PANTHER" id="PTHR35404">
    <property type="entry name" value="TRANSPOSASE OF TN10"/>
    <property type="match status" value="1"/>
</dbReference>
<feature type="non-terminal residue" evidence="1">
    <location>
        <position position="77"/>
    </location>
</feature>
<proteinExistence type="predicted"/>
<dbReference type="Proteomes" id="UP000839597">
    <property type="component" value="Unassembled WGS sequence"/>
</dbReference>
<evidence type="ECO:0000313" key="1">
    <source>
        <dbReference type="EMBL" id="EBR8435090.1"/>
    </source>
</evidence>
<sequence length="77" mass="8470">MPVRKVCRSFFKDALSSFHQYRQNALIDATAAITSGATLTLSSIGRFLPGPGQVKNKIKRIDRLLGNTALQQEVPLI</sequence>
<dbReference type="PANTHER" id="PTHR35404:SF8">
    <property type="entry name" value="TRANSPOSASE OF TN10"/>
    <property type="match status" value="1"/>
</dbReference>
<name>A0A5U8JCZ2_SALET</name>
<protein>
    <submittedName>
        <fullName evidence="1">IS4/IS5 family transposase</fullName>
    </submittedName>
</protein>
<gene>
    <name evidence="1" type="ORF">DOI44_19090</name>
</gene>
<comment type="caution">
    <text evidence="1">The sequence shown here is derived from an EMBL/GenBank/DDBJ whole genome shotgun (WGS) entry which is preliminary data.</text>
</comment>
<reference evidence="1" key="1">
    <citation type="submission" date="2018-06" db="EMBL/GenBank/DDBJ databases">
        <authorList>
            <person name="Ashton P.M."/>
            <person name="Dallman T."/>
            <person name="Nair S."/>
            <person name="De Pinna E."/>
            <person name="Peters T."/>
            <person name="Grant K."/>
        </authorList>
    </citation>
    <scope>NUCLEOTIDE SEQUENCE [LARGE SCALE GENOMIC DNA]</scope>
    <source>
        <strain evidence="1">449454</strain>
    </source>
</reference>